<feature type="transmembrane region" description="Helical" evidence="7">
    <location>
        <begin position="20"/>
        <end position="44"/>
    </location>
</feature>
<comment type="subcellular location">
    <subcellularLocation>
        <location evidence="1">Membrane</location>
        <topology evidence="1">Multi-pass membrane protein</topology>
    </subcellularLocation>
</comment>
<dbReference type="InterPro" id="IPR049326">
    <property type="entry name" value="Rhodopsin_dom_fungi"/>
</dbReference>
<feature type="domain" description="Rhodopsin" evidence="8">
    <location>
        <begin position="41"/>
        <end position="275"/>
    </location>
</feature>
<keyword evidence="3 7" id="KW-1133">Transmembrane helix</keyword>
<comment type="similarity">
    <text evidence="5">Belongs to the SAT4 family.</text>
</comment>
<proteinExistence type="inferred from homology"/>
<evidence type="ECO:0000256" key="4">
    <source>
        <dbReference type="ARBA" id="ARBA00023136"/>
    </source>
</evidence>
<gene>
    <name evidence="9" type="ORF">N8I77_006918</name>
</gene>
<keyword evidence="2 7" id="KW-0812">Transmembrane</keyword>
<feature type="transmembrane region" description="Helical" evidence="7">
    <location>
        <begin position="99"/>
        <end position="125"/>
    </location>
</feature>
<feature type="transmembrane region" description="Helical" evidence="7">
    <location>
        <begin position="253"/>
        <end position="279"/>
    </location>
</feature>
<dbReference type="Pfam" id="PF20684">
    <property type="entry name" value="Fung_rhodopsin"/>
    <property type="match status" value="1"/>
</dbReference>
<evidence type="ECO:0000256" key="3">
    <source>
        <dbReference type="ARBA" id="ARBA00022989"/>
    </source>
</evidence>
<evidence type="ECO:0000256" key="7">
    <source>
        <dbReference type="SAM" id="Phobius"/>
    </source>
</evidence>
<evidence type="ECO:0000259" key="8">
    <source>
        <dbReference type="Pfam" id="PF20684"/>
    </source>
</evidence>
<feature type="transmembrane region" description="Helical" evidence="7">
    <location>
        <begin position="212"/>
        <end position="233"/>
    </location>
</feature>
<organism evidence="9 10">
    <name type="scientific">Phomopsis amygdali</name>
    <name type="common">Fusicoccum amygdali</name>
    <dbReference type="NCBI Taxonomy" id="1214568"/>
    <lineage>
        <taxon>Eukaryota</taxon>
        <taxon>Fungi</taxon>
        <taxon>Dikarya</taxon>
        <taxon>Ascomycota</taxon>
        <taxon>Pezizomycotina</taxon>
        <taxon>Sordariomycetes</taxon>
        <taxon>Sordariomycetidae</taxon>
        <taxon>Diaporthales</taxon>
        <taxon>Diaporthaceae</taxon>
        <taxon>Diaporthe</taxon>
    </lineage>
</organism>
<name>A0AAD9SIC5_PHOAM</name>
<feature type="transmembrane region" description="Helical" evidence="7">
    <location>
        <begin position="132"/>
        <end position="156"/>
    </location>
</feature>
<protein>
    <recommendedName>
        <fullName evidence="8">Rhodopsin domain-containing protein</fullName>
    </recommendedName>
</protein>
<dbReference type="PANTHER" id="PTHR33048">
    <property type="entry name" value="PTH11-LIKE INTEGRAL MEMBRANE PROTEIN (AFU_ORTHOLOGUE AFUA_5G11245)"/>
    <property type="match status" value="1"/>
</dbReference>
<dbReference type="GO" id="GO:0016020">
    <property type="term" value="C:membrane"/>
    <property type="evidence" value="ECO:0007669"/>
    <property type="project" value="UniProtKB-SubCell"/>
</dbReference>
<keyword evidence="10" id="KW-1185">Reference proteome</keyword>
<dbReference type="EMBL" id="JAUJFL010000003">
    <property type="protein sequence ID" value="KAK2608300.1"/>
    <property type="molecule type" value="Genomic_DNA"/>
</dbReference>
<evidence type="ECO:0000256" key="1">
    <source>
        <dbReference type="ARBA" id="ARBA00004141"/>
    </source>
</evidence>
<evidence type="ECO:0000256" key="5">
    <source>
        <dbReference type="ARBA" id="ARBA00038359"/>
    </source>
</evidence>
<accession>A0AAD9SIC5</accession>
<evidence type="ECO:0000313" key="10">
    <source>
        <dbReference type="Proteomes" id="UP001265746"/>
    </source>
</evidence>
<keyword evidence="4 7" id="KW-0472">Membrane</keyword>
<feature type="region of interest" description="Disordered" evidence="6">
    <location>
        <begin position="286"/>
        <end position="352"/>
    </location>
</feature>
<dbReference type="PANTHER" id="PTHR33048:SF160">
    <property type="entry name" value="SAT4 FAMILY MEMBRANE PROTEIN"/>
    <property type="match status" value="1"/>
</dbReference>
<sequence>MWRLFKSQASVCDLPSENSSTASIVGGIVSAIFLSVLTVVRLAGKRAVRNWGLDDLIMAISFVLALTVVGLSIYMSYRGMGRHMWDLQDGQVLEVLETLFIATAIYPVLLALVKISIVLLYLGIFPSKGFQIAAWVVVGFIAVSGLAMDLFAVLTCSPIEYAWNKDIKPGHCISEILPSGMGAAVGVIQDVAVVVLPAIQVRKLQMKKRQKVLVMGLFCLGAFGCLAAVARLVSVTENRRIIDPTWQYASMGAWSGIELVIVYTGACLPLMRGFLGLVWPKKFGPTMQERRTDGQPVDHSGASTRPGLTHEMNQLREPPLSHQPGRNDWDQESSDTIGEAAQTSHDYLSRSA</sequence>
<dbReference type="AlphaFoldDB" id="A0AAD9SIC5"/>
<dbReference type="Proteomes" id="UP001265746">
    <property type="component" value="Unassembled WGS sequence"/>
</dbReference>
<feature type="transmembrane region" description="Helical" evidence="7">
    <location>
        <begin position="176"/>
        <end position="200"/>
    </location>
</feature>
<reference evidence="9" key="1">
    <citation type="submission" date="2023-06" db="EMBL/GenBank/DDBJ databases">
        <authorList>
            <person name="Noh H."/>
        </authorList>
    </citation>
    <scope>NUCLEOTIDE SEQUENCE</scope>
    <source>
        <strain evidence="9">DUCC20226</strain>
    </source>
</reference>
<evidence type="ECO:0000256" key="6">
    <source>
        <dbReference type="SAM" id="MobiDB-lite"/>
    </source>
</evidence>
<feature type="transmembrane region" description="Helical" evidence="7">
    <location>
        <begin position="56"/>
        <end position="77"/>
    </location>
</feature>
<dbReference type="InterPro" id="IPR052337">
    <property type="entry name" value="SAT4-like"/>
</dbReference>
<evidence type="ECO:0000313" key="9">
    <source>
        <dbReference type="EMBL" id="KAK2608300.1"/>
    </source>
</evidence>
<comment type="caution">
    <text evidence="9">The sequence shown here is derived from an EMBL/GenBank/DDBJ whole genome shotgun (WGS) entry which is preliminary data.</text>
</comment>
<feature type="compositionally biased region" description="Polar residues" evidence="6">
    <location>
        <begin position="341"/>
        <end position="352"/>
    </location>
</feature>
<evidence type="ECO:0000256" key="2">
    <source>
        <dbReference type="ARBA" id="ARBA00022692"/>
    </source>
</evidence>